<dbReference type="EMBL" id="JZSH01000001">
    <property type="protein sequence ID" value="KJF79298.1"/>
    <property type="molecule type" value="Genomic_DNA"/>
</dbReference>
<evidence type="ECO:0000313" key="1">
    <source>
        <dbReference type="EMBL" id="KJF79298.1"/>
    </source>
</evidence>
<dbReference type="GO" id="GO:0032259">
    <property type="term" value="P:methylation"/>
    <property type="evidence" value="ECO:0007669"/>
    <property type="project" value="UniProtKB-KW"/>
</dbReference>
<dbReference type="PATRIC" id="fig|582.24.peg.86"/>
<dbReference type="InterPro" id="IPR009364">
    <property type="entry name" value="YdaT-like"/>
</dbReference>
<gene>
    <name evidence="1" type="ORF">UA45_00295</name>
</gene>
<name>A0A0D8LEX0_MORMO</name>
<sequence length="150" mass="16598">MMNNNQIIKDEIELWAAEKGQEHVAIEISRAHFLILCGDKPSRLYPIEDGAGNADWKAINNNRQQIFRWLRGNSPAADRKFSELIPAIKIALPADRLARVNGDESVNYLASLAIKEFAAAISETLLGSRDMSQCISKAVTALNAMRMTSA</sequence>
<keyword evidence="1" id="KW-0489">Methyltransferase</keyword>
<comment type="caution">
    <text evidence="1">The sequence shown here is derived from an EMBL/GenBank/DDBJ whole genome shotgun (WGS) entry which is preliminary data.</text>
</comment>
<dbReference type="Gene3D" id="1.10.3600.10">
    <property type="entry name" value="Putative bacterial toxin ydaT"/>
    <property type="match status" value="1"/>
</dbReference>
<dbReference type="GO" id="GO:0008168">
    <property type="term" value="F:methyltransferase activity"/>
    <property type="evidence" value="ECO:0007669"/>
    <property type="project" value="UniProtKB-KW"/>
</dbReference>
<reference evidence="1 2" key="1">
    <citation type="submission" date="2015-02" db="EMBL/GenBank/DDBJ databases">
        <title>Whole genome shotgun sequencing of cultured foodborne pathogen.</title>
        <authorList>
            <person name="Timme R."/>
            <person name="Allard M.W."/>
            <person name="Strain E."/>
            <person name="Evans P.S."/>
            <person name="Brown E."/>
        </authorList>
    </citation>
    <scope>NUCLEOTIDE SEQUENCE [LARGE SCALE GENOMIC DNA]</scope>
    <source>
        <strain evidence="1 2">GCSL-TSO-24</strain>
    </source>
</reference>
<dbReference type="Pfam" id="PF06254">
    <property type="entry name" value="YdaT_toxin"/>
    <property type="match status" value="1"/>
</dbReference>
<keyword evidence="1" id="KW-0808">Transferase</keyword>
<dbReference type="AlphaFoldDB" id="A0A0D8LEX0"/>
<protein>
    <submittedName>
        <fullName evidence="1">tRNA-(Guanine-N1)-methyltransferase</fullName>
    </submittedName>
</protein>
<dbReference type="Proteomes" id="UP000032582">
    <property type="component" value="Unassembled WGS sequence"/>
</dbReference>
<dbReference type="RefSeq" id="WP_045137517.1">
    <property type="nucleotide sequence ID" value="NZ_BFCJ01000032.1"/>
</dbReference>
<evidence type="ECO:0000313" key="2">
    <source>
        <dbReference type="Proteomes" id="UP000032582"/>
    </source>
</evidence>
<organism evidence="1 2">
    <name type="scientific">Morganella morganii</name>
    <name type="common">Proteus morganii</name>
    <dbReference type="NCBI Taxonomy" id="582"/>
    <lineage>
        <taxon>Bacteria</taxon>
        <taxon>Pseudomonadati</taxon>
        <taxon>Pseudomonadota</taxon>
        <taxon>Gammaproteobacteria</taxon>
        <taxon>Enterobacterales</taxon>
        <taxon>Morganellaceae</taxon>
        <taxon>Morganella</taxon>
    </lineage>
</organism>
<proteinExistence type="predicted"/>
<accession>A0A0D8LEX0</accession>
<dbReference type="InterPro" id="IPR037042">
    <property type="entry name" value="YdaT-like_sf"/>
</dbReference>